<gene>
    <name evidence="3" type="ORF">QTH91_13255</name>
</gene>
<sequence length="161" mass="16695">MKIKRQKDFYSGLMFAIAGASFAIGAGNYNIGSAARMGPGYFPLLLGGILSLLGLVVAALSLRSSEEPNTIGSIAWKPLLLVIGANLVFGILLGGMPTIDLPAMGLIVAIYALVVVAAMAGTKFSLKSALVLATVLAIGSYLTFIVGLSLQFQVWPTFISG</sequence>
<reference evidence="3" key="1">
    <citation type="submission" date="2023-06" db="EMBL/GenBank/DDBJ databases">
        <authorList>
            <person name="Jiang Y."/>
            <person name="Liu Q."/>
        </authorList>
    </citation>
    <scope>NUCLEOTIDE SEQUENCE</scope>
    <source>
        <strain evidence="3">CGMCC 1.12089</strain>
    </source>
</reference>
<feature type="domain" description="DUF1468" evidence="2">
    <location>
        <begin position="12"/>
        <end position="151"/>
    </location>
</feature>
<dbReference type="EMBL" id="JASZYV010000002">
    <property type="protein sequence ID" value="MDM0045455.1"/>
    <property type="molecule type" value="Genomic_DNA"/>
</dbReference>
<accession>A0ABT7NC72</accession>
<protein>
    <submittedName>
        <fullName evidence="3">Tripartite tricarboxylate transporter TctB family protein</fullName>
    </submittedName>
</protein>
<feature type="transmembrane region" description="Helical" evidence="1">
    <location>
        <begin position="74"/>
        <end position="95"/>
    </location>
</feature>
<proteinExistence type="predicted"/>
<keyword evidence="1" id="KW-0812">Transmembrane</keyword>
<feature type="transmembrane region" description="Helical" evidence="1">
    <location>
        <begin position="41"/>
        <end position="62"/>
    </location>
</feature>
<dbReference type="InterPro" id="IPR009936">
    <property type="entry name" value="DUF1468"/>
</dbReference>
<keyword evidence="1" id="KW-0472">Membrane</keyword>
<evidence type="ECO:0000313" key="4">
    <source>
        <dbReference type="Proteomes" id="UP001174908"/>
    </source>
</evidence>
<feature type="transmembrane region" description="Helical" evidence="1">
    <location>
        <begin position="129"/>
        <end position="152"/>
    </location>
</feature>
<feature type="transmembrane region" description="Helical" evidence="1">
    <location>
        <begin position="12"/>
        <end position="29"/>
    </location>
</feature>
<evidence type="ECO:0000259" key="2">
    <source>
        <dbReference type="Pfam" id="PF07331"/>
    </source>
</evidence>
<organism evidence="3 4">
    <name type="scientific">Variovorax dokdonensis</name>
    <dbReference type="NCBI Taxonomy" id="344883"/>
    <lineage>
        <taxon>Bacteria</taxon>
        <taxon>Pseudomonadati</taxon>
        <taxon>Pseudomonadota</taxon>
        <taxon>Betaproteobacteria</taxon>
        <taxon>Burkholderiales</taxon>
        <taxon>Comamonadaceae</taxon>
        <taxon>Variovorax</taxon>
    </lineage>
</organism>
<evidence type="ECO:0000313" key="3">
    <source>
        <dbReference type="EMBL" id="MDM0045455.1"/>
    </source>
</evidence>
<dbReference type="Pfam" id="PF07331">
    <property type="entry name" value="TctB"/>
    <property type="match status" value="1"/>
</dbReference>
<evidence type="ECO:0000256" key="1">
    <source>
        <dbReference type="SAM" id="Phobius"/>
    </source>
</evidence>
<dbReference type="Proteomes" id="UP001174908">
    <property type="component" value="Unassembled WGS sequence"/>
</dbReference>
<keyword evidence="4" id="KW-1185">Reference proteome</keyword>
<comment type="caution">
    <text evidence="3">The sequence shown here is derived from an EMBL/GenBank/DDBJ whole genome shotgun (WGS) entry which is preliminary data.</text>
</comment>
<keyword evidence="1" id="KW-1133">Transmembrane helix</keyword>
<name>A0ABT7NC72_9BURK</name>
<feature type="transmembrane region" description="Helical" evidence="1">
    <location>
        <begin position="101"/>
        <end position="122"/>
    </location>
</feature>
<dbReference type="RefSeq" id="WP_286660528.1">
    <property type="nucleotide sequence ID" value="NZ_JASZYV010000002.1"/>
</dbReference>